<feature type="compositionally biased region" description="Low complexity" evidence="1">
    <location>
        <begin position="186"/>
        <end position="198"/>
    </location>
</feature>
<dbReference type="NCBIfam" id="TIGR02098">
    <property type="entry name" value="MJ0042_CXXC"/>
    <property type="match status" value="1"/>
</dbReference>
<protein>
    <submittedName>
        <fullName evidence="3">DUF3426 domain-containing protein</fullName>
    </submittedName>
</protein>
<comment type="caution">
    <text evidence="3">The sequence shown here is derived from an EMBL/GenBank/DDBJ whole genome shotgun (WGS) entry which is preliminary data.</text>
</comment>
<feature type="compositionally biased region" description="Basic and acidic residues" evidence="1">
    <location>
        <begin position="93"/>
        <end position="106"/>
    </location>
</feature>
<sequence length="396" mass="43051">MLARCPACHTVFRVRTEQLRAHRGQVRCGSCLLPFNALDHLIEEPSPPAAPETPELPPDRSDRFFVLDDKAEDALSHQLDFELPDTLLPQRAPVRDVAEPRQEPGERPPPPPMYPLAGEEDEGAATPSAAQRYPEPAAPVADEEQSEPAHRSKDDDTDAPAPGDQDAPWPQPEDRRASDSEEEPAPETLLPDLTPPDGTDTRIPSQPDVKRDFDAAESAPASTAPDDEFAAYAPPAPRSARRNLVGLGIGLLSGVLAAQSLFLFRADIAREWPLLRPALVKACAALSCTIALPRIASQISVESSDLQSEPGRAGRFVLNAMIRNRAPHPLAYPHLELTLTDARDRPLVRRVLAPQDWFPGADLEQGFAAGRDIAVTLPFVADGLGATGYRIYAFYP</sequence>
<reference evidence="3 4" key="1">
    <citation type="submission" date="2019-12" db="EMBL/GenBank/DDBJ databases">
        <title>Comparative genomics gives insights into the taxonomy of the Azoarcus-Aromatoleum group and reveals separate origins of nif in the plant-associated Azoarcus and non-plant-associated Aromatoleum sub-groups.</title>
        <authorList>
            <person name="Lafos M."/>
            <person name="Maluk M."/>
            <person name="Batista M."/>
            <person name="Junghare M."/>
            <person name="Carmona M."/>
            <person name="Faoro H."/>
            <person name="Cruz L.M."/>
            <person name="Battistoni F."/>
            <person name="De Souza E."/>
            <person name="Pedrosa F."/>
            <person name="Chen W.-M."/>
            <person name="Poole P.S."/>
            <person name="Dixon R.A."/>
            <person name="James E.K."/>
        </authorList>
    </citation>
    <scope>NUCLEOTIDE SEQUENCE [LARGE SCALE GENOMIC DNA]</scope>
    <source>
        <strain evidence="3 4">Td21</strain>
    </source>
</reference>
<dbReference type="InterPro" id="IPR011723">
    <property type="entry name" value="Znf/thioredoxin_put"/>
</dbReference>
<feature type="domain" description="Zinc finger/thioredoxin putative" evidence="2">
    <location>
        <begin position="1"/>
        <end position="31"/>
    </location>
</feature>
<evidence type="ECO:0000259" key="2">
    <source>
        <dbReference type="Pfam" id="PF13717"/>
    </source>
</evidence>
<dbReference type="InterPro" id="IPR021834">
    <property type="entry name" value="DUF3426"/>
</dbReference>
<evidence type="ECO:0000313" key="4">
    <source>
        <dbReference type="Proteomes" id="UP000623795"/>
    </source>
</evidence>
<dbReference type="Proteomes" id="UP000623795">
    <property type="component" value="Unassembled WGS sequence"/>
</dbReference>
<organism evidence="3 4">
    <name type="scientific">Aromatoleum toluvorans</name>
    <dbReference type="NCBI Taxonomy" id="92002"/>
    <lineage>
        <taxon>Bacteria</taxon>
        <taxon>Pseudomonadati</taxon>
        <taxon>Pseudomonadota</taxon>
        <taxon>Betaproteobacteria</taxon>
        <taxon>Rhodocyclales</taxon>
        <taxon>Rhodocyclaceae</taxon>
        <taxon>Aromatoleum</taxon>
    </lineage>
</organism>
<dbReference type="EMBL" id="WTVN01000046">
    <property type="protein sequence ID" value="NMG46048.1"/>
    <property type="molecule type" value="Genomic_DNA"/>
</dbReference>
<gene>
    <name evidence="3" type="ORF">GPA22_20215</name>
</gene>
<dbReference type="Pfam" id="PF13717">
    <property type="entry name" value="Zn_ribbon_4"/>
    <property type="match status" value="1"/>
</dbReference>
<evidence type="ECO:0000256" key="1">
    <source>
        <dbReference type="SAM" id="MobiDB-lite"/>
    </source>
</evidence>
<evidence type="ECO:0000313" key="3">
    <source>
        <dbReference type="EMBL" id="NMG46048.1"/>
    </source>
</evidence>
<proteinExistence type="predicted"/>
<dbReference type="RefSeq" id="WP_169257892.1">
    <property type="nucleotide sequence ID" value="NZ_WTVN01000046.1"/>
</dbReference>
<feature type="region of interest" description="Disordered" evidence="1">
    <location>
        <begin position="83"/>
        <end position="234"/>
    </location>
</feature>
<name>A0ABX1Q323_9RHOO</name>
<accession>A0ABX1Q323</accession>
<dbReference type="Pfam" id="PF11906">
    <property type="entry name" value="DUF3426"/>
    <property type="match status" value="1"/>
</dbReference>
<keyword evidence="4" id="KW-1185">Reference proteome</keyword>